<sequence length="176" mass="19549">MKRFDQNSATCQIFTYKEGLFSALAHDLLINVTSFVIELSDDAHVDSRFDAGSLRVDCAMAEGMKRPDILSAANLKEIDDNTFKEVMNAATFKLISFSSKSVVKEDSSYRVVGTLTLHGNNREIKFTVKKEDGCHVAEVRLHLPDYGIKPFSALFGAMKVKPDVLVRITVPTEDEG</sequence>
<accession>A0A2U3QG43</accession>
<dbReference type="Pfam" id="PF04264">
    <property type="entry name" value="YceI"/>
    <property type="match status" value="1"/>
</dbReference>
<dbReference type="AlphaFoldDB" id="A0A2U3QG43"/>
<dbReference type="Gene3D" id="2.40.128.110">
    <property type="entry name" value="Lipid/polyisoprenoid-binding, YceI-like"/>
    <property type="match status" value="1"/>
</dbReference>
<evidence type="ECO:0000313" key="2">
    <source>
        <dbReference type="EMBL" id="SPQ00335.1"/>
    </source>
</evidence>
<evidence type="ECO:0000313" key="3">
    <source>
        <dbReference type="Proteomes" id="UP000245125"/>
    </source>
</evidence>
<dbReference type="Proteomes" id="UP000245125">
    <property type="component" value="Unassembled WGS sequence"/>
</dbReference>
<name>A0A2U3QG43_9BACT</name>
<gene>
    <name evidence="2" type="ORF">NBG4_210010</name>
</gene>
<evidence type="ECO:0000259" key="1">
    <source>
        <dbReference type="SMART" id="SM00867"/>
    </source>
</evidence>
<dbReference type="OrthoDB" id="9811006at2"/>
<protein>
    <submittedName>
        <fullName evidence="2">YceI family protein</fullName>
    </submittedName>
</protein>
<keyword evidence="3" id="KW-1185">Reference proteome</keyword>
<dbReference type="InterPro" id="IPR036761">
    <property type="entry name" value="TTHA0802/YceI-like_sf"/>
</dbReference>
<organism evidence="2 3">
    <name type="scientific">Candidatus Sulfobium mesophilum</name>
    <dbReference type="NCBI Taxonomy" id="2016548"/>
    <lineage>
        <taxon>Bacteria</taxon>
        <taxon>Pseudomonadati</taxon>
        <taxon>Nitrospirota</taxon>
        <taxon>Nitrospiria</taxon>
        <taxon>Nitrospirales</taxon>
        <taxon>Nitrospiraceae</taxon>
        <taxon>Candidatus Sulfobium</taxon>
    </lineage>
</organism>
<reference evidence="3" key="1">
    <citation type="submission" date="2018-03" db="EMBL/GenBank/DDBJ databases">
        <authorList>
            <person name="Zecchin S."/>
        </authorList>
    </citation>
    <scope>NUCLEOTIDE SEQUENCE [LARGE SCALE GENOMIC DNA]</scope>
</reference>
<dbReference type="EMBL" id="OUUY01000066">
    <property type="protein sequence ID" value="SPQ00335.1"/>
    <property type="molecule type" value="Genomic_DNA"/>
</dbReference>
<feature type="domain" description="Lipid/polyisoprenoid-binding YceI-like" evidence="1">
    <location>
        <begin position="27"/>
        <end position="173"/>
    </location>
</feature>
<proteinExistence type="predicted"/>
<dbReference type="SMART" id="SM00867">
    <property type="entry name" value="YceI"/>
    <property type="match status" value="1"/>
</dbReference>
<dbReference type="InterPro" id="IPR007372">
    <property type="entry name" value="Lipid/polyisoprenoid-bd_YceI"/>
</dbReference>
<dbReference type="SUPFAM" id="SSF101874">
    <property type="entry name" value="YceI-like"/>
    <property type="match status" value="1"/>
</dbReference>